<evidence type="ECO:0000259" key="2">
    <source>
        <dbReference type="Pfam" id="PF26130"/>
    </source>
</evidence>
<dbReference type="EMBL" id="JAYWIO010000004">
    <property type="protein sequence ID" value="KAK7266963.1"/>
    <property type="molecule type" value="Genomic_DNA"/>
</dbReference>
<comment type="caution">
    <text evidence="3">The sequence shown here is derived from an EMBL/GenBank/DDBJ whole genome shotgun (WGS) entry which is preliminary data.</text>
</comment>
<gene>
    <name evidence="3" type="ORF">RIF29_19625</name>
</gene>
<feature type="region of interest" description="Disordered" evidence="1">
    <location>
        <begin position="1"/>
        <end position="44"/>
    </location>
</feature>
<reference evidence="3 4" key="1">
    <citation type="submission" date="2024-01" db="EMBL/GenBank/DDBJ databases">
        <title>The genomes of 5 underutilized Papilionoideae crops provide insights into root nodulation and disease resistanc.</title>
        <authorList>
            <person name="Yuan L."/>
        </authorList>
    </citation>
    <scope>NUCLEOTIDE SEQUENCE [LARGE SCALE GENOMIC DNA]</scope>
    <source>
        <strain evidence="3">ZHUSHIDOU_FW_LH</strain>
        <tissue evidence="3">Leaf</tissue>
    </source>
</reference>
<evidence type="ECO:0000313" key="4">
    <source>
        <dbReference type="Proteomes" id="UP001372338"/>
    </source>
</evidence>
<accession>A0AAN9I4B1</accession>
<feature type="compositionally biased region" description="Polar residues" evidence="1">
    <location>
        <begin position="25"/>
        <end position="35"/>
    </location>
</feature>
<protein>
    <recommendedName>
        <fullName evidence="2">PB1-like domain-containing protein</fullName>
    </recommendedName>
</protein>
<proteinExistence type="predicted"/>
<dbReference type="InterPro" id="IPR058594">
    <property type="entry name" value="PB1-like_dom_pln"/>
</dbReference>
<dbReference type="Pfam" id="PF26130">
    <property type="entry name" value="PB1-like"/>
    <property type="match status" value="1"/>
</dbReference>
<keyword evidence="4" id="KW-1185">Reference proteome</keyword>
<feature type="domain" description="PB1-like" evidence="2">
    <location>
        <begin position="96"/>
        <end position="189"/>
    </location>
</feature>
<dbReference type="Proteomes" id="UP001372338">
    <property type="component" value="Unassembled WGS sequence"/>
</dbReference>
<name>A0AAN9I4B1_CROPI</name>
<organism evidence="3 4">
    <name type="scientific">Crotalaria pallida</name>
    <name type="common">Smooth rattlebox</name>
    <name type="synonym">Crotalaria striata</name>
    <dbReference type="NCBI Taxonomy" id="3830"/>
    <lineage>
        <taxon>Eukaryota</taxon>
        <taxon>Viridiplantae</taxon>
        <taxon>Streptophyta</taxon>
        <taxon>Embryophyta</taxon>
        <taxon>Tracheophyta</taxon>
        <taxon>Spermatophyta</taxon>
        <taxon>Magnoliopsida</taxon>
        <taxon>eudicotyledons</taxon>
        <taxon>Gunneridae</taxon>
        <taxon>Pentapetalae</taxon>
        <taxon>rosids</taxon>
        <taxon>fabids</taxon>
        <taxon>Fabales</taxon>
        <taxon>Fabaceae</taxon>
        <taxon>Papilionoideae</taxon>
        <taxon>50 kb inversion clade</taxon>
        <taxon>genistoids sensu lato</taxon>
        <taxon>core genistoids</taxon>
        <taxon>Crotalarieae</taxon>
        <taxon>Crotalaria</taxon>
    </lineage>
</organism>
<sequence>MTKPPPNRSHRKPNSSHRAIESSRTKQQPSSYSSHRATKQPRCHRVPPSLPLLAVAFAIAAAFSDIAASTSVTEPNRCASTEPFGLCPNTLIVAMHFNLIMHHGGELRKFLSVSYEGGFTSKYAKYDEHYMSYLEFVSFNYGYKKNNSMIALLPGGNLNNGSITLNDNGDVRYLLSKHKSVNSMDVVLYILSSENQSEGEDEGCEAALGDYARVLNSNIEGPDDEGMEMIISIQANKEKPEMNKAADEPRNSYTAFEVNGIVMPLSSMLLVSFEFNLADLSPI</sequence>
<dbReference type="AlphaFoldDB" id="A0AAN9I4B1"/>
<evidence type="ECO:0000313" key="3">
    <source>
        <dbReference type="EMBL" id="KAK7266963.1"/>
    </source>
</evidence>
<evidence type="ECO:0000256" key="1">
    <source>
        <dbReference type="SAM" id="MobiDB-lite"/>
    </source>
</evidence>